<dbReference type="Gene3D" id="3.40.50.300">
    <property type="entry name" value="P-loop containing nucleotide triphosphate hydrolases"/>
    <property type="match status" value="1"/>
</dbReference>
<comment type="similarity">
    <text evidence="1">Belongs to the SIMIBI class G3E GTPase family. ArgK/MeaB subfamily.</text>
</comment>
<dbReference type="NCBIfam" id="TIGR00750">
    <property type="entry name" value="lao"/>
    <property type="match status" value="1"/>
</dbReference>
<dbReference type="Gene3D" id="1.20.5.170">
    <property type="match status" value="1"/>
</dbReference>
<dbReference type="GO" id="GO:0005525">
    <property type="term" value="F:GTP binding"/>
    <property type="evidence" value="ECO:0007669"/>
    <property type="project" value="InterPro"/>
</dbReference>
<dbReference type="AlphaFoldDB" id="H5SB06"/>
<dbReference type="PANTHER" id="PTHR23408">
    <property type="entry name" value="METHYLMALONYL-COA MUTASE"/>
    <property type="match status" value="1"/>
</dbReference>
<dbReference type="GO" id="GO:0005737">
    <property type="term" value="C:cytoplasm"/>
    <property type="evidence" value="ECO:0007669"/>
    <property type="project" value="TreeGrafter"/>
</dbReference>
<proteinExistence type="inferred from homology"/>
<evidence type="ECO:0000256" key="1">
    <source>
        <dbReference type="ARBA" id="ARBA00009625"/>
    </source>
</evidence>
<sequence>MQQLRTNQPPGVTDYEDLAVLAERVRRGERRALAKALSLLESTRLSDKPRQHALLSMLAIPSAPTMRIGITGAAGAGKSTLIEALGLHVASNGHRVAVLATDPAAPSSGGSILGDKLRMTALANHPNAFIRPSSNRGRGDALDSHVRERIITCEAAGYDVVVVETVGAGQADTAIADAVDLVILATLPNAGDDIQALKRGVMEYADIVVVTKADLDRAAARRAVQQIRSGRALLRNRDVDWHVRVLATSSTTGEGITELWMLCQEFFADGRRPNIEARRRQQRMRWFDESLHCELIALLRQRASTHFDRIADAVAEGAILPPVAAATIVNHLETP</sequence>
<dbReference type="SUPFAM" id="SSF52540">
    <property type="entry name" value="P-loop containing nucleoside triphosphate hydrolases"/>
    <property type="match status" value="1"/>
</dbReference>
<organism evidence="2">
    <name type="scientific">uncultured Bacteroidota bacterium</name>
    <dbReference type="NCBI Taxonomy" id="152509"/>
    <lineage>
        <taxon>Bacteria</taxon>
        <taxon>Pseudomonadati</taxon>
        <taxon>Bacteroidota</taxon>
        <taxon>environmental samples</taxon>
    </lineage>
</organism>
<dbReference type="EMBL" id="AP011655">
    <property type="protein sequence ID" value="BAL53342.1"/>
    <property type="molecule type" value="Genomic_DNA"/>
</dbReference>
<name>H5SB06_9BACT</name>
<dbReference type="InterPro" id="IPR027417">
    <property type="entry name" value="P-loop_NTPase"/>
</dbReference>
<dbReference type="Gene3D" id="1.10.287.130">
    <property type="match status" value="1"/>
</dbReference>
<protein>
    <submittedName>
        <fullName evidence="2">Arginine/ornithine transport system ATPase</fullName>
    </submittedName>
</protein>
<dbReference type="InterPro" id="IPR005129">
    <property type="entry name" value="GTPase_ArgK"/>
</dbReference>
<dbReference type="Pfam" id="PF03308">
    <property type="entry name" value="MeaB"/>
    <property type="match status" value="1"/>
</dbReference>
<reference evidence="2" key="1">
    <citation type="journal article" date="2005" name="Environ. Microbiol.">
        <title>Genetic and functional properties of uncultivated thermophilic crenarchaeotes from a subsurface gold mine as revealed by analysis of genome fragments.</title>
        <authorList>
            <person name="Nunoura T."/>
            <person name="Hirayama H."/>
            <person name="Takami H."/>
            <person name="Oida H."/>
            <person name="Nishi S."/>
            <person name="Shimamura S."/>
            <person name="Suzuki Y."/>
            <person name="Inagaki F."/>
            <person name="Takai K."/>
            <person name="Nealson K.H."/>
            <person name="Horikoshi K."/>
        </authorList>
    </citation>
    <scope>NUCLEOTIDE SEQUENCE</scope>
</reference>
<evidence type="ECO:0000313" key="2">
    <source>
        <dbReference type="EMBL" id="BAL53342.1"/>
    </source>
</evidence>
<gene>
    <name evidence="2" type="ORF">HGMM_F06F04C23</name>
</gene>
<dbReference type="CDD" id="cd03114">
    <property type="entry name" value="MMAA-like"/>
    <property type="match status" value="1"/>
</dbReference>
<dbReference type="GO" id="GO:0003924">
    <property type="term" value="F:GTPase activity"/>
    <property type="evidence" value="ECO:0007669"/>
    <property type="project" value="InterPro"/>
</dbReference>
<accession>H5SB06</accession>
<reference evidence="2" key="2">
    <citation type="journal article" date="2012" name="PLoS ONE">
        <title>A Deeply Branching Thermophilic Bacterium with an Ancient Acetyl-CoA Pathway Dominates a Subsurface Ecosystem.</title>
        <authorList>
            <person name="Takami H."/>
            <person name="Noguchi H."/>
            <person name="Takaki Y."/>
            <person name="Uchiyama I."/>
            <person name="Toyoda A."/>
            <person name="Nishi S."/>
            <person name="Chee G.-J."/>
            <person name="Arai W."/>
            <person name="Nunoura T."/>
            <person name="Itoh T."/>
            <person name="Hattori M."/>
            <person name="Takai K."/>
        </authorList>
    </citation>
    <scope>NUCLEOTIDE SEQUENCE</scope>
</reference>
<dbReference type="PANTHER" id="PTHR23408:SF3">
    <property type="entry name" value="METHYLMALONIC ACIDURIA TYPE A PROTEIN, MITOCHONDRIAL"/>
    <property type="match status" value="1"/>
</dbReference>